<dbReference type="RefSeq" id="XP_030749334.1">
    <property type="nucleotide sequence ID" value="XM_030893474.1"/>
</dbReference>
<sequence length="144" mass="17076">MHTSPEKAAQVIALIENGLKQRAVARQLHMTRGAVRRVFERYEEIRSFRRRPGTGRKRYTTDRDDRFIVSTMLRNRRLNAIQVQQQLRETRGVTISQWTVRRRLTIRLWTVRRRKVTLPPKHPQLAQNLPQLIVKHACVLHGNI</sequence>
<dbReference type="Pfam" id="PF13384">
    <property type="entry name" value="HTH_23"/>
    <property type="match status" value="1"/>
</dbReference>
<dbReference type="KEGG" id="soy:115877329"/>
<proteinExistence type="predicted"/>
<reference evidence="3" key="1">
    <citation type="submission" date="2025-08" db="UniProtKB">
        <authorList>
            <consortium name="RefSeq"/>
        </authorList>
    </citation>
    <scope>IDENTIFICATION</scope>
    <source>
        <tissue evidence="3">Gonads</tissue>
    </source>
</reference>
<dbReference type="SUPFAM" id="SSF46689">
    <property type="entry name" value="Homeodomain-like"/>
    <property type="match status" value="1"/>
</dbReference>
<dbReference type="GO" id="GO:0005634">
    <property type="term" value="C:nucleus"/>
    <property type="evidence" value="ECO:0007669"/>
    <property type="project" value="UniProtKB-SubCell"/>
</dbReference>
<dbReference type="AlphaFoldDB" id="A0A6J2XEY9"/>
<dbReference type="GeneID" id="115877329"/>
<evidence type="ECO:0000313" key="3">
    <source>
        <dbReference type="RefSeq" id="XP_030749334.1"/>
    </source>
</evidence>
<dbReference type="Proteomes" id="UP000504635">
    <property type="component" value="Unplaced"/>
</dbReference>
<dbReference type="InterPro" id="IPR009057">
    <property type="entry name" value="Homeodomain-like_sf"/>
</dbReference>
<evidence type="ECO:0000313" key="2">
    <source>
        <dbReference type="Proteomes" id="UP000504635"/>
    </source>
</evidence>
<keyword evidence="2" id="KW-1185">Reference proteome</keyword>
<accession>A0A6J2XEY9</accession>
<name>A0A6J2XEY9_SITOR</name>
<dbReference type="OrthoDB" id="6778180at2759"/>
<protein>
    <submittedName>
        <fullName evidence="3">Uncharacterized protein LOC115877329</fullName>
    </submittedName>
</protein>
<dbReference type="InParanoid" id="A0A6J2XEY9"/>
<organism evidence="2 3">
    <name type="scientific">Sitophilus oryzae</name>
    <name type="common">Rice weevil</name>
    <name type="synonym">Curculio oryzae</name>
    <dbReference type="NCBI Taxonomy" id="7048"/>
    <lineage>
        <taxon>Eukaryota</taxon>
        <taxon>Metazoa</taxon>
        <taxon>Ecdysozoa</taxon>
        <taxon>Arthropoda</taxon>
        <taxon>Hexapoda</taxon>
        <taxon>Insecta</taxon>
        <taxon>Pterygota</taxon>
        <taxon>Neoptera</taxon>
        <taxon>Endopterygota</taxon>
        <taxon>Coleoptera</taxon>
        <taxon>Polyphaga</taxon>
        <taxon>Cucujiformia</taxon>
        <taxon>Curculionidae</taxon>
        <taxon>Dryophthorinae</taxon>
        <taxon>Sitophilus</taxon>
    </lineage>
</organism>
<comment type="subcellular location">
    <subcellularLocation>
        <location evidence="1">Nucleus</location>
    </subcellularLocation>
</comment>
<dbReference type="Gene3D" id="1.10.10.10">
    <property type="entry name" value="Winged helix-like DNA-binding domain superfamily/Winged helix DNA-binding domain"/>
    <property type="match status" value="1"/>
</dbReference>
<dbReference type="InterPro" id="IPR036388">
    <property type="entry name" value="WH-like_DNA-bd_sf"/>
</dbReference>
<gene>
    <name evidence="3" type="primary">LOC115877329</name>
</gene>
<evidence type="ECO:0000256" key="1">
    <source>
        <dbReference type="ARBA" id="ARBA00004123"/>
    </source>
</evidence>